<feature type="transmembrane region" description="Helical" evidence="4">
    <location>
        <begin position="494"/>
        <end position="514"/>
    </location>
</feature>
<dbReference type="AlphaFoldDB" id="A0A9P8PQ08"/>
<keyword evidence="6" id="KW-1185">Reference proteome</keyword>
<evidence type="ECO:0000313" key="5">
    <source>
        <dbReference type="EMBL" id="KAH3676178.1"/>
    </source>
</evidence>
<dbReference type="Pfam" id="PF07690">
    <property type="entry name" value="MFS_1"/>
    <property type="match status" value="1"/>
</dbReference>
<name>A0A9P8PQ08_9ASCO</name>
<dbReference type="GO" id="GO:0016020">
    <property type="term" value="C:membrane"/>
    <property type="evidence" value="ECO:0007669"/>
    <property type="project" value="UniProtKB-SubCell"/>
</dbReference>
<feature type="transmembrane region" description="Helical" evidence="4">
    <location>
        <begin position="279"/>
        <end position="299"/>
    </location>
</feature>
<dbReference type="GO" id="GO:0022857">
    <property type="term" value="F:transmembrane transporter activity"/>
    <property type="evidence" value="ECO:0007669"/>
    <property type="project" value="InterPro"/>
</dbReference>
<dbReference type="EMBL" id="JAEUBF010000677">
    <property type="protein sequence ID" value="KAH3676178.1"/>
    <property type="molecule type" value="Genomic_DNA"/>
</dbReference>
<evidence type="ECO:0000256" key="3">
    <source>
        <dbReference type="SAM" id="MobiDB-lite"/>
    </source>
</evidence>
<evidence type="ECO:0000256" key="1">
    <source>
        <dbReference type="ARBA" id="ARBA00004141"/>
    </source>
</evidence>
<dbReference type="Gene3D" id="1.20.1250.20">
    <property type="entry name" value="MFS general substrate transporter like domains"/>
    <property type="match status" value="2"/>
</dbReference>
<feature type="transmembrane region" description="Helical" evidence="4">
    <location>
        <begin position="454"/>
        <end position="474"/>
    </location>
</feature>
<proteinExistence type="inferred from homology"/>
<evidence type="ECO:0000256" key="2">
    <source>
        <dbReference type="ARBA" id="ARBA00006727"/>
    </source>
</evidence>
<accession>A0A9P8PQ08</accession>
<feature type="transmembrane region" description="Helical" evidence="4">
    <location>
        <begin position="246"/>
        <end position="267"/>
    </location>
</feature>
<feature type="compositionally biased region" description="Basic and acidic residues" evidence="3">
    <location>
        <begin position="1"/>
        <end position="11"/>
    </location>
</feature>
<comment type="caution">
    <text evidence="5">The sequence shown here is derived from an EMBL/GenBank/DDBJ whole genome shotgun (WGS) entry which is preliminary data.</text>
</comment>
<dbReference type="PANTHER" id="PTHR11360">
    <property type="entry name" value="MONOCARBOXYLATE TRANSPORTER"/>
    <property type="match status" value="1"/>
</dbReference>
<organism evidence="5 6">
    <name type="scientific">Wickerhamomyces mucosus</name>
    <dbReference type="NCBI Taxonomy" id="1378264"/>
    <lineage>
        <taxon>Eukaryota</taxon>
        <taxon>Fungi</taxon>
        <taxon>Dikarya</taxon>
        <taxon>Ascomycota</taxon>
        <taxon>Saccharomycotina</taxon>
        <taxon>Saccharomycetes</taxon>
        <taxon>Phaffomycetales</taxon>
        <taxon>Wickerhamomycetaceae</taxon>
        <taxon>Wickerhamomyces</taxon>
    </lineage>
</organism>
<dbReference type="InterPro" id="IPR050327">
    <property type="entry name" value="Proton-linked_MCT"/>
</dbReference>
<feature type="transmembrane region" description="Helical" evidence="4">
    <location>
        <begin position="334"/>
        <end position="358"/>
    </location>
</feature>
<feature type="transmembrane region" description="Helical" evidence="4">
    <location>
        <begin position="116"/>
        <end position="134"/>
    </location>
</feature>
<dbReference type="InterPro" id="IPR036259">
    <property type="entry name" value="MFS_trans_sf"/>
</dbReference>
<gene>
    <name evidence="5" type="ORF">WICMUC_002200</name>
</gene>
<dbReference type="PANTHER" id="PTHR11360:SF315">
    <property type="entry name" value="TRANSPORTER MCH2-RELATED"/>
    <property type="match status" value="1"/>
</dbReference>
<keyword evidence="4" id="KW-1133">Transmembrane helix</keyword>
<keyword evidence="4" id="KW-0472">Membrane</keyword>
<reference evidence="5" key="1">
    <citation type="journal article" date="2021" name="Open Biol.">
        <title>Shared evolutionary footprints suggest mitochondrial oxidative damage underlies multiple complex I losses in fungi.</title>
        <authorList>
            <person name="Schikora-Tamarit M.A."/>
            <person name="Marcet-Houben M."/>
            <person name="Nosek J."/>
            <person name="Gabaldon T."/>
        </authorList>
    </citation>
    <scope>NUCLEOTIDE SEQUENCE</scope>
    <source>
        <strain evidence="5">CBS6341</strain>
    </source>
</reference>
<dbReference type="SUPFAM" id="SSF103473">
    <property type="entry name" value="MFS general substrate transporter"/>
    <property type="match status" value="1"/>
</dbReference>
<dbReference type="InterPro" id="IPR011701">
    <property type="entry name" value="MFS"/>
</dbReference>
<feature type="transmembrane region" description="Helical" evidence="4">
    <location>
        <begin position="187"/>
        <end position="205"/>
    </location>
</feature>
<feature type="transmembrane region" description="Helical" evidence="4">
    <location>
        <begin position="211"/>
        <end position="234"/>
    </location>
</feature>
<keyword evidence="4" id="KW-0812">Transmembrane</keyword>
<feature type="region of interest" description="Disordered" evidence="3">
    <location>
        <begin position="1"/>
        <end position="24"/>
    </location>
</feature>
<sequence>MSFFRSSDDSARTTSPDDENYNPKALLDSENIVALTKTRSLREQVLDDHNQTIEEEQYISNHPKELLKRELSVDEALSIIRPHSLQNSALQETTDLEKKSTNISTKTTIDEYRDGGYGWVTVLSAWLVMFNTWGNSASSGVYLSYYISNDVFPGATSKDFAYLAGSVVCCGQIFAPFALISSSFFGLKATMFGALVLHFIGFILASFATKLWHLFVCQGVLIGISYAFMFVPSTAVIPSWFLKKRAIALGIVLSGTGFGGLVYSLSINALIQKTGNQRWALRMTAVMATVLLSLAVYLIRFPKPQPREKLSWESLKGTMKAVLYNKNVWKSTQVYYVSIWFLLALFGYNLIVFSYASAATALGLSQHQASVLTAMVNVGQIIGRPSMGFIADRWVGRINHCLLLNFILIILIFAFWLNITTFIPLIICGVLLGYLLGIANVMNTTFIADSVIPSEFAAAWSILNVAVAPIVLFVEVIALDLRDNSRKNPFRNTQIFSGCVYFAALFFLVLFRQWKVERVLIQRRKNSDKQLNLLIQKGEEKSEEASSLRKRIGKYDELLEQTSLGYFKRLTYPIKL</sequence>
<feature type="transmembrane region" description="Helical" evidence="4">
    <location>
        <begin position="422"/>
        <end position="442"/>
    </location>
</feature>
<evidence type="ECO:0000256" key="4">
    <source>
        <dbReference type="SAM" id="Phobius"/>
    </source>
</evidence>
<feature type="transmembrane region" description="Helical" evidence="4">
    <location>
        <begin position="394"/>
        <end position="416"/>
    </location>
</feature>
<protein>
    <recommendedName>
        <fullName evidence="7">Major facilitator superfamily (MFS) profile domain-containing protein</fullName>
    </recommendedName>
</protein>
<reference evidence="5" key="2">
    <citation type="submission" date="2021-01" db="EMBL/GenBank/DDBJ databases">
        <authorList>
            <person name="Schikora-Tamarit M.A."/>
        </authorList>
    </citation>
    <scope>NUCLEOTIDE SEQUENCE</scope>
    <source>
        <strain evidence="5">CBS6341</strain>
    </source>
</reference>
<evidence type="ECO:0000313" key="6">
    <source>
        <dbReference type="Proteomes" id="UP000769528"/>
    </source>
</evidence>
<comment type="similarity">
    <text evidence="2">Belongs to the major facilitator superfamily. Monocarboxylate porter (TC 2.A.1.13) family.</text>
</comment>
<evidence type="ECO:0008006" key="7">
    <source>
        <dbReference type="Google" id="ProtNLM"/>
    </source>
</evidence>
<comment type="subcellular location">
    <subcellularLocation>
        <location evidence="1">Membrane</location>
        <topology evidence="1">Multi-pass membrane protein</topology>
    </subcellularLocation>
</comment>
<dbReference type="OrthoDB" id="2213137at2759"/>
<dbReference type="Proteomes" id="UP000769528">
    <property type="component" value="Unassembled WGS sequence"/>
</dbReference>
<feature type="transmembrane region" description="Helical" evidence="4">
    <location>
        <begin position="160"/>
        <end position="180"/>
    </location>
</feature>